<dbReference type="Pfam" id="PF12796">
    <property type="entry name" value="Ank_2"/>
    <property type="match status" value="1"/>
</dbReference>
<keyword evidence="4" id="KW-1133">Transmembrane helix</keyword>
<protein>
    <submittedName>
        <fullName evidence="5">Uncharacterized protein</fullName>
    </submittedName>
</protein>
<dbReference type="EMBL" id="UOFL01000171">
    <property type="protein sequence ID" value="VAW79102.1"/>
    <property type="molecule type" value="Genomic_DNA"/>
</dbReference>
<dbReference type="SUPFAM" id="SSF48403">
    <property type="entry name" value="Ankyrin repeat"/>
    <property type="match status" value="1"/>
</dbReference>
<evidence type="ECO:0000256" key="2">
    <source>
        <dbReference type="ARBA" id="ARBA00023043"/>
    </source>
</evidence>
<accession>A0A3B0YUU3</accession>
<feature type="transmembrane region" description="Helical" evidence="4">
    <location>
        <begin position="84"/>
        <end position="109"/>
    </location>
</feature>
<feature type="transmembrane region" description="Helical" evidence="4">
    <location>
        <begin position="25"/>
        <end position="42"/>
    </location>
</feature>
<evidence type="ECO:0000256" key="1">
    <source>
        <dbReference type="ARBA" id="ARBA00022737"/>
    </source>
</evidence>
<dbReference type="GO" id="GO:0004842">
    <property type="term" value="F:ubiquitin-protein transferase activity"/>
    <property type="evidence" value="ECO:0007669"/>
    <property type="project" value="TreeGrafter"/>
</dbReference>
<dbReference type="InterPro" id="IPR002110">
    <property type="entry name" value="Ankyrin_rpt"/>
</dbReference>
<reference evidence="5" key="1">
    <citation type="submission" date="2018-06" db="EMBL/GenBank/DDBJ databases">
        <authorList>
            <person name="Zhirakovskaya E."/>
        </authorList>
    </citation>
    <scope>NUCLEOTIDE SEQUENCE</scope>
</reference>
<evidence type="ECO:0000256" key="4">
    <source>
        <dbReference type="SAM" id="Phobius"/>
    </source>
</evidence>
<feature type="compositionally biased region" description="Basic and acidic residues" evidence="3">
    <location>
        <begin position="304"/>
        <end position="313"/>
    </location>
</feature>
<dbReference type="GO" id="GO:0070531">
    <property type="term" value="C:BRCA1-A complex"/>
    <property type="evidence" value="ECO:0007669"/>
    <property type="project" value="TreeGrafter"/>
</dbReference>
<feature type="region of interest" description="Disordered" evidence="3">
    <location>
        <begin position="263"/>
        <end position="318"/>
    </location>
</feature>
<evidence type="ECO:0000256" key="3">
    <source>
        <dbReference type="SAM" id="MobiDB-lite"/>
    </source>
</evidence>
<sequence length="486" mass="54095">MLDKEKLFKATVTITRPLLTLFTPNIPKVVVFAFLSSLFLIIKNQVFNLPIDQSCPLSALSTTYTGLPFSFYSYDRLQNSQFHFLSLLLNLLLYYGLACLLVSFSCFGIKSFQGDNKNSRLIFVALGTNLIVIMFVSLKVMAPDWLVTSIRHQQSLITHTLLILGTSADSASFEQRHYALHEAVKHNNTALAKLLIQHGASVNKRDNQGRTALHIAVSRNAIDTSRLLLRSGANPNTADQQGQVSAHFACSISMAKLLHQHKASSSITDNKQRRAQDVATDPTIKNYWASRPVDRNTNNSADKNTGRNTDRTKKVSPSLDKQTPILVTNTARTLSTQQNEKFVSATRKLTGCSHSLGGSLFANGQEYSIKTGANGNIIAYSGMHSFAYAKCNSKGYYHILVKIRGRKPIIYKNLYHEADKSEPLSFAKKETVLIHLSSPSNHATLYWYFSEGKITNLITSIKEEKVAQIGDNKLTVIAVRKKQVNH</sequence>
<gene>
    <name evidence="5" type="ORF">MNBD_GAMMA12-384</name>
</gene>
<feature type="transmembrane region" description="Helical" evidence="4">
    <location>
        <begin position="54"/>
        <end position="72"/>
    </location>
</feature>
<dbReference type="PROSITE" id="PS50088">
    <property type="entry name" value="ANK_REPEAT"/>
    <property type="match status" value="2"/>
</dbReference>
<feature type="transmembrane region" description="Helical" evidence="4">
    <location>
        <begin position="121"/>
        <end position="142"/>
    </location>
</feature>
<keyword evidence="4" id="KW-0472">Membrane</keyword>
<dbReference type="AlphaFoldDB" id="A0A3B0YUU3"/>
<dbReference type="PANTHER" id="PTHR24171:SF8">
    <property type="entry name" value="BRCA1-ASSOCIATED RING DOMAIN PROTEIN 1"/>
    <property type="match status" value="1"/>
</dbReference>
<keyword evidence="2" id="KW-0040">ANK repeat</keyword>
<keyword evidence="4" id="KW-0812">Transmembrane</keyword>
<dbReference type="PROSITE" id="PS50297">
    <property type="entry name" value="ANK_REP_REGION"/>
    <property type="match status" value="2"/>
</dbReference>
<dbReference type="GO" id="GO:0031436">
    <property type="term" value="C:BRCA1-BARD1 complex"/>
    <property type="evidence" value="ECO:0007669"/>
    <property type="project" value="TreeGrafter"/>
</dbReference>
<name>A0A3B0YUU3_9ZZZZ</name>
<dbReference type="PANTHER" id="PTHR24171">
    <property type="entry name" value="ANKYRIN REPEAT DOMAIN-CONTAINING PROTEIN 39-RELATED"/>
    <property type="match status" value="1"/>
</dbReference>
<evidence type="ECO:0000313" key="5">
    <source>
        <dbReference type="EMBL" id="VAW79102.1"/>
    </source>
</evidence>
<dbReference type="SMART" id="SM00248">
    <property type="entry name" value="ANK"/>
    <property type="match status" value="3"/>
</dbReference>
<organism evidence="5">
    <name type="scientific">hydrothermal vent metagenome</name>
    <dbReference type="NCBI Taxonomy" id="652676"/>
    <lineage>
        <taxon>unclassified sequences</taxon>
        <taxon>metagenomes</taxon>
        <taxon>ecological metagenomes</taxon>
    </lineage>
</organism>
<dbReference type="InterPro" id="IPR036770">
    <property type="entry name" value="Ankyrin_rpt-contain_sf"/>
</dbReference>
<dbReference type="Gene3D" id="1.25.40.20">
    <property type="entry name" value="Ankyrin repeat-containing domain"/>
    <property type="match status" value="1"/>
</dbReference>
<keyword evidence="1" id="KW-0677">Repeat</keyword>
<dbReference type="GO" id="GO:0085020">
    <property type="term" value="P:protein K6-linked ubiquitination"/>
    <property type="evidence" value="ECO:0007669"/>
    <property type="project" value="TreeGrafter"/>
</dbReference>
<proteinExistence type="predicted"/>